<dbReference type="EMBL" id="BK032513">
    <property type="protein sequence ID" value="DAF45011.1"/>
    <property type="molecule type" value="Genomic_DNA"/>
</dbReference>
<sequence length="242" mass="28598">MKRQIRRGVFETNSSSQHSLCIMKKDEYYTPDEIAKDFYLCDDKKTGEKDCEWHIWDHDMEFGRSPFRALGNFHDKWLYACASLVHEYNDENYKKLETLALKYVPGLKKIVIPMTSDSIADKNHPENKDSEYAQKYGKTEDELNEWLEQKEKDWGIDTIEYWETDNGYFHFEKPCTGYVDVDILSGFLKKENISLEEYLTNKKYVVIQDGDEYGYFGDMKRSGLINLDAIDHEYPRAYGTED</sequence>
<proteinExistence type="predicted"/>
<name>A0A8S5S2G7_9CAUD</name>
<organism evidence="1">
    <name type="scientific">Siphoviridae sp. ctCIv11</name>
    <dbReference type="NCBI Taxonomy" id="2827806"/>
    <lineage>
        <taxon>Viruses</taxon>
        <taxon>Duplodnaviria</taxon>
        <taxon>Heunggongvirae</taxon>
        <taxon>Uroviricota</taxon>
        <taxon>Caudoviricetes</taxon>
    </lineage>
</organism>
<reference evidence="1" key="1">
    <citation type="journal article" date="2021" name="Proc. Natl. Acad. Sci. U.S.A.">
        <title>A Catalog of Tens of Thousands of Viruses from Human Metagenomes Reveals Hidden Associations with Chronic Diseases.</title>
        <authorList>
            <person name="Tisza M.J."/>
            <person name="Buck C.B."/>
        </authorList>
    </citation>
    <scope>NUCLEOTIDE SEQUENCE</scope>
    <source>
        <strain evidence="1">CtCIv11</strain>
    </source>
</reference>
<protein>
    <submittedName>
        <fullName evidence="1">Uncharacterized protein</fullName>
    </submittedName>
</protein>
<evidence type="ECO:0000313" key="1">
    <source>
        <dbReference type="EMBL" id="DAF45011.1"/>
    </source>
</evidence>
<accession>A0A8S5S2G7</accession>